<evidence type="ECO:0000256" key="3">
    <source>
        <dbReference type="ARBA" id="ARBA00023268"/>
    </source>
</evidence>
<dbReference type="InterPro" id="IPR036291">
    <property type="entry name" value="NAD(P)-bd_dom_sf"/>
</dbReference>
<feature type="active site" description="Proton acceptor; for dehydratase activity" evidence="4">
    <location>
        <position position="154"/>
    </location>
</feature>
<keyword evidence="2" id="KW-0808">Transferase</keyword>
<comment type="pathway">
    <text evidence="1">Antibiotic biosynthesis.</text>
</comment>
<protein>
    <submittedName>
        <fullName evidence="6">Polyketide synthase dehydratase domain-containing protein</fullName>
    </submittedName>
</protein>
<feature type="non-terminal residue" evidence="6">
    <location>
        <position position="546"/>
    </location>
</feature>
<dbReference type="InterPro" id="IPR049551">
    <property type="entry name" value="PKS_DH_C"/>
</dbReference>
<feature type="active site" description="Proton donor; for dehydratase activity" evidence="4">
    <location>
        <position position="328"/>
    </location>
</feature>
<dbReference type="Pfam" id="PF21089">
    <property type="entry name" value="PKS_DH_N"/>
    <property type="match status" value="1"/>
</dbReference>
<evidence type="ECO:0000259" key="5">
    <source>
        <dbReference type="PROSITE" id="PS52019"/>
    </source>
</evidence>
<dbReference type="EMBL" id="JAVREY010000206">
    <property type="protein sequence ID" value="MDT0470205.1"/>
    <property type="molecule type" value="Genomic_DNA"/>
</dbReference>
<dbReference type="InterPro" id="IPR055123">
    <property type="entry name" value="SpnB-like_Rossmann"/>
</dbReference>
<dbReference type="InterPro" id="IPR042104">
    <property type="entry name" value="PKS_dehydratase_sf"/>
</dbReference>
<evidence type="ECO:0000313" key="6">
    <source>
        <dbReference type="EMBL" id="MDT0470205.1"/>
    </source>
</evidence>
<dbReference type="InterPro" id="IPR001227">
    <property type="entry name" value="Ac_transferase_dom_sf"/>
</dbReference>
<feature type="domain" description="PKS/mFAS DH" evidence="5">
    <location>
        <begin position="122"/>
        <end position="404"/>
    </location>
</feature>
<sequence length="546" mass="57275">MREPVRFADAVRALENDGVTTLLELGPDAVLTAMADAAVRNTDAVVAVPALRARQPEARTLLNALGRLFTRSIPVDWQAFYDGTGARRVDLPTYAFRRDRYWLNPTAGTTDASGLGLVPTGHPILGAAVEQADGDDTLLTGRLSLTTHPWLADHALHGVAVFPGTGLLDLALRAGKQVGCERVAELILSAPLVVPERGGVLVQVVVRAPDSEGRRRIDMYGRPETDTGLEQPWTPHATGYLETVGEDGPDLPDGPDSLMTWPPAEATEIDLSGAYERLDEGGYGYGPAFQGLRHLWQGTGGELYAEVALPEEQRAAAVGFVLHPALLDAALHPLLPGVAGEALDRLPFAWTDIDVHATGATVCRVRITATGPDTVSVTVADDTGTAVASVGVLTLRPLSKDALRAAGGSSSNRLLRIDWSPVPVPERADEQWRDGTLAVIGDDTLGLGGSVRAFIGLDALPDDVPTTVIVPLPSSAGADVPSAAHGALTGVLGLVRGWLAEERFAGSRLVFVTRGGVAVGAEGVSDLGCAGVWGLVRSAQTENPGR</sequence>
<evidence type="ECO:0000313" key="7">
    <source>
        <dbReference type="Proteomes" id="UP001183809"/>
    </source>
</evidence>
<dbReference type="InterPro" id="IPR049900">
    <property type="entry name" value="PKS_mFAS_DH"/>
</dbReference>
<organism evidence="6 7">
    <name type="scientific">Streptomyces gibsoniae</name>
    <dbReference type="NCBI Taxonomy" id="3075529"/>
    <lineage>
        <taxon>Bacteria</taxon>
        <taxon>Bacillati</taxon>
        <taxon>Actinomycetota</taxon>
        <taxon>Actinomycetes</taxon>
        <taxon>Kitasatosporales</taxon>
        <taxon>Streptomycetaceae</taxon>
        <taxon>Streptomyces</taxon>
    </lineage>
</organism>
<reference evidence="7" key="1">
    <citation type="submission" date="2023-07" db="EMBL/GenBank/DDBJ databases">
        <title>30 novel species of actinomycetes from the DSMZ collection.</title>
        <authorList>
            <person name="Nouioui I."/>
        </authorList>
    </citation>
    <scope>NUCLEOTIDE SEQUENCE [LARGE SCALE GENOMIC DNA]</scope>
    <source>
        <strain evidence="7">DSM 41699</strain>
    </source>
</reference>
<dbReference type="Gene3D" id="3.40.50.11460">
    <property type="match status" value="1"/>
</dbReference>
<proteinExistence type="predicted"/>
<name>A0ABU2UAK8_9ACTN</name>
<dbReference type="InterPro" id="IPR050091">
    <property type="entry name" value="PKS_NRPS_Biosynth_Enz"/>
</dbReference>
<dbReference type="Pfam" id="PF22953">
    <property type="entry name" value="SpnB_Rossmann"/>
    <property type="match status" value="1"/>
</dbReference>
<keyword evidence="7" id="KW-1185">Reference proteome</keyword>
<dbReference type="SUPFAM" id="SSF51735">
    <property type="entry name" value="NAD(P)-binding Rossmann-fold domains"/>
    <property type="match status" value="1"/>
</dbReference>
<dbReference type="InterPro" id="IPR020807">
    <property type="entry name" value="PKS_DH"/>
</dbReference>
<dbReference type="Gene3D" id="3.40.366.10">
    <property type="entry name" value="Malonyl-Coenzyme A Acyl Carrier Protein, domain 2"/>
    <property type="match status" value="1"/>
</dbReference>
<dbReference type="InterPro" id="IPR016035">
    <property type="entry name" value="Acyl_Trfase/lysoPLipase"/>
</dbReference>
<dbReference type="SMART" id="SM00826">
    <property type="entry name" value="PKS_DH"/>
    <property type="match status" value="1"/>
</dbReference>
<dbReference type="Pfam" id="PF14765">
    <property type="entry name" value="PS-DH"/>
    <property type="match status" value="1"/>
</dbReference>
<feature type="region of interest" description="N-terminal hotdog fold" evidence="4">
    <location>
        <begin position="122"/>
        <end position="248"/>
    </location>
</feature>
<dbReference type="PANTHER" id="PTHR43775:SF51">
    <property type="entry name" value="INACTIVE PHENOLPHTHIOCEROL SYNTHESIS POLYKETIDE SYNTHASE TYPE I PKS1-RELATED"/>
    <property type="match status" value="1"/>
</dbReference>
<accession>A0ABU2UAK8</accession>
<gene>
    <name evidence="6" type="ORF">RM764_46160</name>
</gene>
<dbReference type="Gene3D" id="3.30.70.3290">
    <property type="match status" value="1"/>
</dbReference>
<dbReference type="InterPro" id="IPR049552">
    <property type="entry name" value="PKS_DH_N"/>
</dbReference>
<comment type="caution">
    <text evidence="6">The sequence shown here is derived from an EMBL/GenBank/DDBJ whole genome shotgun (WGS) entry which is preliminary data.</text>
</comment>
<feature type="region of interest" description="C-terminal hotdog fold" evidence="4">
    <location>
        <begin position="266"/>
        <end position="404"/>
    </location>
</feature>
<keyword evidence="3" id="KW-0511">Multifunctional enzyme</keyword>
<dbReference type="RefSeq" id="WP_311701641.1">
    <property type="nucleotide sequence ID" value="NZ_JAVREY010000206.1"/>
</dbReference>
<evidence type="ECO:0000256" key="2">
    <source>
        <dbReference type="ARBA" id="ARBA00022679"/>
    </source>
</evidence>
<dbReference type="SUPFAM" id="SSF52151">
    <property type="entry name" value="FabD/lysophospholipase-like"/>
    <property type="match status" value="1"/>
</dbReference>
<dbReference type="PANTHER" id="PTHR43775">
    <property type="entry name" value="FATTY ACID SYNTHASE"/>
    <property type="match status" value="1"/>
</dbReference>
<dbReference type="Gene3D" id="3.10.129.110">
    <property type="entry name" value="Polyketide synthase dehydratase"/>
    <property type="match status" value="1"/>
</dbReference>
<dbReference type="Proteomes" id="UP001183809">
    <property type="component" value="Unassembled WGS sequence"/>
</dbReference>
<evidence type="ECO:0000256" key="4">
    <source>
        <dbReference type="PROSITE-ProRule" id="PRU01363"/>
    </source>
</evidence>
<dbReference type="PROSITE" id="PS52019">
    <property type="entry name" value="PKS_MFAS_DH"/>
    <property type="match status" value="1"/>
</dbReference>
<evidence type="ECO:0000256" key="1">
    <source>
        <dbReference type="ARBA" id="ARBA00004792"/>
    </source>
</evidence>